<dbReference type="PRINTS" id="PR00347">
    <property type="entry name" value="THAUMATIN"/>
</dbReference>
<dbReference type="GO" id="GO:0140662">
    <property type="term" value="F:ATP-dependent protein folding chaperone"/>
    <property type="evidence" value="ECO:0007669"/>
    <property type="project" value="InterPro"/>
</dbReference>
<feature type="region of interest" description="Disordered" evidence="3">
    <location>
        <begin position="792"/>
        <end position="823"/>
    </location>
</feature>
<evidence type="ECO:0000256" key="3">
    <source>
        <dbReference type="SAM" id="MobiDB-lite"/>
    </source>
</evidence>
<dbReference type="PROSITE" id="PS51367">
    <property type="entry name" value="THAUMATIN_2"/>
    <property type="match status" value="1"/>
</dbReference>
<dbReference type="InterPro" id="IPR001938">
    <property type="entry name" value="Thaumatin"/>
</dbReference>
<proteinExistence type="predicted"/>
<dbReference type="InterPro" id="IPR037176">
    <property type="entry name" value="Osmotin/thaumatin-like_sf"/>
</dbReference>
<feature type="region of interest" description="Disordered" evidence="3">
    <location>
        <begin position="1"/>
        <end position="182"/>
    </location>
</feature>
<dbReference type="Proteomes" id="UP001243330">
    <property type="component" value="Unassembled WGS sequence"/>
</dbReference>
<dbReference type="Pfam" id="PF00012">
    <property type="entry name" value="HSP70"/>
    <property type="match status" value="1"/>
</dbReference>
<protein>
    <submittedName>
        <fullName evidence="4">Hsp70-like protein</fullName>
    </submittedName>
</protein>
<dbReference type="PANTHER" id="PTHR14187">
    <property type="entry name" value="ALPHA KINASE/ELONGATION FACTOR 2 KINASE"/>
    <property type="match status" value="1"/>
</dbReference>
<organism evidence="4 5">
    <name type="scientific">Colletotrichum chrysophilum</name>
    <dbReference type="NCBI Taxonomy" id="1836956"/>
    <lineage>
        <taxon>Eukaryota</taxon>
        <taxon>Fungi</taxon>
        <taxon>Dikarya</taxon>
        <taxon>Ascomycota</taxon>
        <taxon>Pezizomycotina</taxon>
        <taxon>Sordariomycetes</taxon>
        <taxon>Hypocreomycetidae</taxon>
        <taxon>Glomerellales</taxon>
        <taxon>Glomerellaceae</taxon>
        <taxon>Colletotrichum</taxon>
        <taxon>Colletotrichum gloeosporioides species complex</taxon>
    </lineage>
</organism>
<feature type="compositionally biased region" description="Gly residues" evidence="3">
    <location>
        <begin position="137"/>
        <end position="154"/>
    </location>
</feature>
<dbReference type="Gene3D" id="3.90.640.10">
    <property type="entry name" value="Actin, Chain A, domain 4"/>
    <property type="match status" value="1"/>
</dbReference>
<name>A0AAD9EGQ3_9PEZI</name>
<dbReference type="Pfam" id="PF00314">
    <property type="entry name" value="Thaumatin"/>
    <property type="match status" value="1"/>
</dbReference>
<reference evidence="4" key="1">
    <citation type="submission" date="2023-01" db="EMBL/GenBank/DDBJ databases">
        <title>Colletotrichum chrysophilum M932 genome sequence.</title>
        <authorList>
            <person name="Baroncelli R."/>
        </authorList>
    </citation>
    <scope>NUCLEOTIDE SEQUENCE</scope>
    <source>
        <strain evidence="4">M932</strain>
    </source>
</reference>
<evidence type="ECO:0000313" key="5">
    <source>
        <dbReference type="Proteomes" id="UP001243330"/>
    </source>
</evidence>
<dbReference type="InterPro" id="IPR043129">
    <property type="entry name" value="ATPase_NBD"/>
</dbReference>
<keyword evidence="5" id="KW-1185">Reference proteome</keyword>
<dbReference type="CDD" id="cd10170">
    <property type="entry name" value="ASKHA_NBD_HSP70"/>
    <property type="match status" value="1"/>
</dbReference>
<evidence type="ECO:0000256" key="2">
    <source>
        <dbReference type="ARBA" id="ARBA00022840"/>
    </source>
</evidence>
<dbReference type="PANTHER" id="PTHR14187:SF79">
    <property type="entry name" value="HSP70 FAMILY PROTEIN (AFU_ORTHOLOGUE AFUA_1G15200)"/>
    <property type="match status" value="1"/>
</dbReference>
<accession>A0AAD9EGQ3</accession>
<dbReference type="Gene3D" id="3.30.420.40">
    <property type="match status" value="2"/>
</dbReference>
<dbReference type="EMBL" id="JAQOWY010000110">
    <property type="protein sequence ID" value="KAK1850829.1"/>
    <property type="molecule type" value="Genomic_DNA"/>
</dbReference>
<feature type="compositionally biased region" description="Low complexity" evidence="3">
    <location>
        <begin position="57"/>
        <end position="67"/>
    </location>
</feature>
<feature type="compositionally biased region" description="Polar residues" evidence="3">
    <location>
        <begin position="97"/>
        <end position="110"/>
    </location>
</feature>
<evidence type="ECO:0000313" key="4">
    <source>
        <dbReference type="EMBL" id="KAK1850829.1"/>
    </source>
</evidence>
<feature type="compositionally biased region" description="Pro residues" evidence="3">
    <location>
        <begin position="155"/>
        <end position="166"/>
    </location>
</feature>
<keyword evidence="2" id="KW-0067">ATP-binding</keyword>
<feature type="compositionally biased region" description="Pro residues" evidence="3">
    <location>
        <begin position="28"/>
        <end position="39"/>
    </location>
</feature>
<sequence>MSFSNSRLKGFGFGKRKSTASIQTPDPNQTPSPTPPPQGHPSGAPQIPQQIPVRPGSIASTSSASIAPMNHPGAGNRPPSYSANYPQGGPPPIGRTSPLTNQGPTRTPPSQMVGGPPPINTGAPVAGYPPQLPPVGGPGHPMGGPPQYGGGGGGYPPPGPPGPPGGPMAQYQRGGSAAEVEGNSRSKAQLIVGIDFGTTFSGVAFAFATNNEAKEDIITEWPGAGSYTKQKIPTVLYYDQYQKVVGWGPDIADALAPTGYPKPGVQKVEWFKLQLMLSGNTYIDPINLPPLPPGKSEIDVAADYLFKLRQAMRSALQKTLGEVFNREERNIRYYLTVPAIWNDAGKAATRAAAIQAGFLRDENDNRLTLVSEPEAAAIFCSKTGLLNLKVHDAVLIVDCGGGTVDLIAYEVEDENPFTVAECTAGSGDSCGSTALNRNFSNILRTKIRKMKLPDGSKTAGRVYAKCIMDFENRIKADFRNNGQKWAVDVGIEAEFPEAGIEEGYMTFTNEEILQCFEPVVNRILELVRNQIIAIQAQNRTLQNILVVGGFGASEYLFQQIKLHVPPQFQSKVVRPMDSVAAIVKGAVTAGITERVVTHRVARRHYLMATLQPFKEGYHPEAYRVPSLDGKDRCKFTRQIFVQKGQKVKIGEPVKVSFFRQVAPGATLMYEDILYACDDDVCPEYTKDPRIKEVVTLTSDLSRKNLEKDFERMDTPQGTFYRVYFDIYLTLDGSEFSAELVCQGEVMGRCRARFSHISLQVELRPERRGATSQAGKAPVVGYPKWTLQFQRETGQPVAPASSSEHEPLRGSTQGPALQLQRRQAPAGRRRWDGLVLPIGCCWRQRLSSAPLSIACVENFLIHPSNQPAAPTWHPLTLYRVDRDNQVLALDQAGRSPLGALPPLASIRSFDDTLYVTRRRSVASYWRHQITTSQKPPVYLCPIVVSPDHGSLGPLNHELLHHSSIDHTFTLASHESISLLILAIILLCLNYLGIRPQTTDTQTMRQAPSRKGDRRSTASSRNVFVALALASQLPTANAIVFPSTHPNYKTDYLSLNKRYNPARRGPPEDWNGRIPLKITNTCSEPIWPGITTQHGVGPGTGGFELGAGESRDLWVGPTWQGRAWGRTNCTVNGESAGCTTGDCFGKLNCEFSGAVPATLAEFNLAGGVSGRQTFYDISLVDGYNIPVGINYIPADNTSYIPPNLTNCACIATAGLLSNTAASGTVYTNSTYPVPWEPTETNNSARDWCPWPLLSMPPEKPGDGVYPYPDDNIMRPDFSPCKSQCAATNSDEDCCIGSWHDPNKCKPGLYSKHAKSICPDAYSFAFDDQTSTFIIPSGGGWEVVFCPAGRSTNILRTMGPQLFELASAGYLSQKNLDLVKNLSYIESQSEKNAAPGVASKSAWAVCAAAVTALLMAI</sequence>
<dbReference type="SUPFAM" id="SSF53067">
    <property type="entry name" value="Actin-like ATPase domain"/>
    <property type="match status" value="2"/>
</dbReference>
<dbReference type="Gene3D" id="2.60.110.10">
    <property type="entry name" value="Thaumatin"/>
    <property type="match status" value="1"/>
</dbReference>
<dbReference type="GO" id="GO:0005524">
    <property type="term" value="F:ATP binding"/>
    <property type="evidence" value="ECO:0007669"/>
    <property type="project" value="UniProtKB-KW"/>
</dbReference>
<dbReference type="SMART" id="SM00205">
    <property type="entry name" value="THN"/>
    <property type="match status" value="1"/>
</dbReference>
<dbReference type="InterPro" id="IPR013126">
    <property type="entry name" value="Hsp_70_fam"/>
</dbReference>
<gene>
    <name evidence="4" type="ORF">CCHR01_06576</name>
</gene>
<evidence type="ECO:0000256" key="1">
    <source>
        <dbReference type="ARBA" id="ARBA00022741"/>
    </source>
</evidence>
<keyword evidence="1" id="KW-0547">Nucleotide-binding</keyword>
<dbReference type="SUPFAM" id="SSF49870">
    <property type="entry name" value="Osmotin, thaumatin-like protein"/>
    <property type="match status" value="1"/>
</dbReference>
<comment type="caution">
    <text evidence="4">The sequence shown here is derived from an EMBL/GenBank/DDBJ whole genome shotgun (WGS) entry which is preliminary data.</text>
</comment>